<dbReference type="Proteomes" id="UP000036987">
    <property type="component" value="Unassembled WGS sequence"/>
</dbReference>
<accession>A0A0K9PNZ6</accession>
<gene>
    <name evidence="1" type="ORF">ZOSMA_193G00240</name>
</gene>
<organism evidence="1 2">
    <name type="scientific">Zostera marina</name>
    <name type="common">Eelgrass</name>
    <dbReference type="NCBI Taxonomy" id="29655"/>
    <lineage>
        <taxon>Eukaryota</taxon>
        <taxon>Viridiplantae</taxon>
        <taxon>Streptophyta</taxon>
        <taxon>Embryophyta</taxon>
        <taxon>Tracheophyta</taxon>
        <taxon>Spermatophyta</taxon>
        <taxon>Magnoliopsida</taxon>
        <taxon>Liliopsida</taxon>
        <taxon>Zosteraceae</taxon>
        <taxon>Zostera</taxon>
    </lineage>
</organism>
<dbReference type="AlphaFoldDB" id="A0A0K9PNZ6"/>
<evidence type="ECO:0000313" key="1">
    <source>
        <dbReference type="EMBL" id="KMZ70793.1"/>
    </source>
</evidence>
<proteinExistence type="predicted"/>
<keyword evidence="2" id="KW-1185">Reference proteome</keyword>
<reference evidence="2" key="1">
    <citation type="journal article" date="2016" name="Nature">
        <title>The genome of the seagrass Zostera marina reveals angiosperm adaptation to the sea.</title>
        <authorList>
            <person name="Olsen J.L."/>
            <person name="Rouze P."/>
            <person name="Verhelst B."/>
            <person name="Lin Y.-C."/>
            <person name="Bayer T."/>
            <person name="Collen J."/>
            <person name="Dattolo E."/>
            <person name="De Paoli E."/>
            <person name="Dittami S."/>
            <person name="Maumus F."/>
            <person name="Michel G."/>
            <person name="Kersting A."/>
            <person name="Lauritano C."/>
            <person name="Lohaus R."/>
            <person name="Toepel M."/>
            <person name="Tonon T."/>
            <person name="Vanneste K."/>
            <person name="Amirebrahimi M."/>
            <person name="Brakel J."/>
            <person name="Bostroem C."/>
            <person name="Chovatia M."/>
            <person name="Grimwood J."/>
            <person name="Jenkins J.W."/>
            <person name="Jueterbock A."/>
            <person name="Mraz A."/>
            <person name="Stam W.T."/>
            <person name="Tice H."/>
            <person name="Bornberg-Bauer E."/>
            <person name="Green P.J."/>
            <person name="Pearson G.A."/>
            <person name="Procaccini G."/>
            <person name="Duarte C.M."/>
            <person name="Schmutz J."/>
            <person name="Reusch T.B.H."/>
            <person name="Van de Peer Y."/>
        </authorList>
    </citation>
    <scope>NUCLEOTIDE SEQUENCE [LARGE SCALE GENOMIC DNA]</scope>
    <source>
        <strain evidence="2">cv. Finnish</strain>
    </source>
</reference>
<name>A0A0K9PNZ6_ZOSMR</name>
<protein>
    <submittedName>
        <fullName evidence="1">Uncharacterized protein</fullName>
    </submittedName>
</protein>
<evidence type="ECO:0000313" key="2">
    <source>
        <dbReference type="Proteomes" id="UP000036987"/>
    </source>
</evidence>
<dbReference type="EMBL" id="LFYR01000709">
    <property type="protein sequence ID" value="KMZ70793.1"/>
    <property type="molecule type" value="Genomic_DNA"/>
</dbReference>
<sequence>MKNNMDVTLCLQIELCFYWTYHLANFKGTEVLISRCVDSSRPFFKYRRRIPPEIATTEVIGKNGGKELGQQ</sequence>
<comment type="caution">
    <text evidence="1">The sequence shown here is derived from an EMBL/GenBank/DDBJ whole genome shotgun (WGS) entry which is preliminary data.</text>
</comment>